<dbReference type="Proteomes" id="UP000198287">
    <property type="component" value="Unassembled WGS sequence"/>
</dbReference>
<keyword evidence="2" id="KW-0732">Signal</keyword>
<comment type="caution">
    <text evidence="3">The sequence shown here is derived from an EMBL/GenBank/DDBJ whole genome shotgun (WGS) entry which is preliminary data.</text>
</comment>
<evidence type="ECO:0000313" key="3">
    <source>
        <dbReference type="EMBL" id="OXA41113.1"/>
    </source>
</evidence>
<evidence type="ECO:0000256" key="1">
    <source>
        <dbReference type="SAM" id="Coils"/>
    </source>
</evidence>
<proteinExistence type="predicted"/>
<gene>
    <name evidence="3" type="ORF">Fcan01_24047</name>
</gene>
<evidence type="ECO:0000313" key="4">
    <source>
        <dbReference type="Proteomes" id="UP000198287"/>
    </source>
</evidence>
<sequence>MRVVKLLLVSLSLLTFFKTVELAGGKRHAAQEEVDPIEEMFLFLEEVADFPRVNKTTLFLGKSRTSTSSLVSMLTVNNTQVVALEDSPGSKKFKIGNMSNFDPTTYQSFYPLEYTDPVSNTSFYSLRNVRLAFIINVSALLEGTEETDFSDLVQHIADFVSDIGKYADSFVLIVTHVKSKYEKNGTLINNDDILVKQVEKFIKAFKTELDATYKKMDPKSPLAKETARYSKIVDIFLSGSDKIIAFARDPDAAGPIANSKVMQEAKLKILKVISTAKFIQVGDGDFGYTLSDKSVDEVTILIGNVTSKAGKKVESSLQFWTSSRVAFISSSLNFPSLHDLFSRDSVEITGLTSDLKKTRDLTSVAFLLRDAAHRADLTIPYDLLSSILRYDGYIAFFSAISGQSETFSGTLFQPSLSKLATFIQENKVWYDFLVLVNECLSSFNVQIDKDKYNVGNMEDWGTGGKGEVSVTPTNFDTFIQKISKTCPTLAKEEFSALKGQQLIPSRATELDYILSETLRISVDVNCTAKSVTISGPFVIISQPNLNQSIWDPSDRPVREMPTSCNVPCSVDCFGYVPSWCDDDTHMYDDPADGGPIPEENCLYMYCTKPETSILKMCIYNNMTQDPSCSVISDFKNNTRGGDTGYQGGSISIIASETVDKLEIISQGGVGGQGDEGGFLVGKYITPRQLGPSGAGGLGGKPGLISVYGTSNNSKNVEIKTQMINGLVGEDGNFIKPADFSGPNGTSVPASDTRPFNGEFNIKEKIDQYKEKTMQKYTNYSLPDLLSFWDGIDSEQELTRYMGTRQLAAEFRRVVLLTTRTDYESRLPAIVSWLGSLNKRAQNYIFNPTFVPQYAKLSKYNGTIQNGVAKYCATINGTVDESDNQNKRVLATIYHAGVGLLNYLEPQDGNNLVVDVLGFISLSLDALKELKALKKSEGMEKSLKDFKENIDKKINESLSLIKSEIAPEITSLISQLNDNVNSAVEQITDLRDDAEANKEAIEKAEQELKNTLLAKEITGGLQLFGNFLGLIPEIGPIISTVINSAAGMVENFGLTDDSGAVGTIQAGGEQAAEAEGSMSNYLESLPDEQSYGKIMSELVENSKILPNYDKLNITRGQIGRQVVEIRDQIKARPKRDKNDDPVQTPLEKAMGYFVFAAGIFDSIGNIPPFLNQLSDMKNTISNAEDITQSLNHVIQLYDEMKKKIYQVLVPLISSLKELAAEWTSGSLKNISSAGLDVKAWQIGKTIETAYNEFERFVTAAGIHAEIKPIFTQLQDAMHTIILVDKDIAAYQDQKGFADLNYILNKPAVEGIVIEDPELKAILDECTEIIKTHNALWFEERTKASFLQFVFPFTKHYLDGVIFPQDAHSSNFSRAIDIAEDFLKTIKNKVIEEQTTIQRGDDSIRFYADFKETNVTKPFYSWSWTDFKEQIRALLSGKEVYLRASIYDSPETFDAIKFTTAHLELSIRGGNESFVASFKSALSFFKVRLTHDGNSFYRFANKYYVISNAPQQIEYSFANKEDGTPEITNGVYNKLAKGDFTLSPYTTWKFQITKSSSGNFDMLKQYLDATVDLTLTGKAMFIDTTQTTPEDLELAKYYKSYDIMTEMSGGDLSSQVVPGRNSFQFVKVGRHIWARSLVA</sequence>
<accession>A0A226D7J4</accession>
<feature type="chain" id="PRO_5011991065" evidence="2">
    <location>
        <begin position="23"/>
        <end position="1637"/>
    </location>
</feature>
<name>A0A226D7J4_FOLCA</name>
<keyword evidence="4" id="KW-1185">Reference proteome</keyword>
<feature type="coiled-coil region" evidence="1">
    <location>
        <begin position="935"/>
        <end position="1013"/>
    </location>
</feature>
<evidence type="ECO:0000256" key="2">
    <source>
        <dbReference type="SAM" id="SignalP"/>
    </source>
</evidence>
<dbReference type="OrthoDB" id="2386367at2759"/>
<protein>
    <submittedName>
        <fullName evidence="3">Uncharacterized protein</fullName>
    </submittedName>
</protein>
<keyword evidence="1" id="KW-0175">Coiled coil</keyword>
<feature type="signal peptide" evidence="2">
    <location>
        <begin position="1"/>
        <end position="22"/>
    </location>
</feature>
<reference evidence="3 4" key="1">
    <citation type="submission" date="2015-12" db="EMBL/GenBank/DDBJ databases">
        <title>The genome of Folsomia candida.</title>
        <authorList>
            <person name="Faddeeva A."/>
            <person name="Derks M.F."/>
            <person name="Anvar Y."/>
            <person name="Smit S."/>
            <person name="Van Straalen N."/>
            <person name="Roelofs D."/>
        </authorList>
    </citation>
    <scope>NUCLEOTIDE SEQUENCE [LARGE SCALE GENOMIC DNA]</scope>
    <source>
        <strain evidence="3 4">VU population</strain>
        <tissue evidence="3">Whole body</tissue>
    </source>
</reference>
<organism evidence="3 4">
    <name type="scientific">Folsomia candida</name>
    <name type="common">Springtail</name>
    <dbReference type="NCBI Taxonomy" id="158441"/>
    <lineage>
        <taxon>Eukaryota</taxon>
        <taxon>Metazoa</taxon>
        <taxon>Ecdysozoa</taxon>
        <taxon>Arthropoda</taxon>
        <taxon>Hexapoda</taxon>
        <taxon>Collembola</taxon>
        <taxon>Entomobryomorpha</taxon>
        <taxon>Isotomoidea</taxon>
        <taxon>Isotomidae</taxon>
        <taxon>Proisotominae</taxon>
        <taxon>Folsomia</taxon>
    </lineage>
</organism>
<dbReference type="EMBL" id="LNIX01000030">
    <property type="protein sequence ID" value="OXA41113.1"/>
    <property type="molecule type" value="Genomic_DNA"/>
</dbReference>